<accession>A0AAV5HKN0</accession>
<proteinExistence type="predicted"/>
<sequence>MEEQSVAAAAAESEEIISDSFTCCSLPSTKQALKIFGVSYAGRQQSGGRSSVFHVKKWDNWTLGVDLQT</sequence>
<dbReference type="Proteomes" id="UP001054252">
    <property type="component" value="Unassembled WGS sequence"/>
</dbReference>
<keyword evidence="2" id="KW-1185">Reference proteome</keyword>
<protein>
    <submittedName>
        <fullName evidence="1">Uncharacterized protein</fullName>
    </submittedName>
</protein>
<comment type="caution">
    <text evidence="1">The sequence shown here is derived from an EMBL/GenBank/DDBJ whole genome shotgun (WGS) entry which is preliminary data.</text>
</comment>
<reference evidence="1 2" key="1">
    <citation type="journal article" date="2021" name="Commun. Biol.">
        <title>The genome of Shorea leprosula (Dipterocarpaceae) highlights the ecological relevance of drought in aseasonal tropical rainforests.</title>
        <authorList>
            <person name="Ng K.K.S."/>
            <person name="Kobayashi M.J."/>
            <person name="Fawcett J.A."/>
            <person name="Hatakeyama M."/>
            <person name="Paape T."/>
            <person name="Ng C.H."/>
            <person name="Ang C.C."/>
            <person name="Tnah L.H."/>
            <person name="Lee C.T."/>
            <person name="Nishiyama T."/>
            <person name="Sese J."/>
            <person name="O'Brien M.J."/>
            <person name="Copetti D."/>
            <person name="Mohd Noor M.I."/>
            <person name="Ong R.C."/>
            <person name="Putra M."/>
            <person name="Sireger I.Z."/>
            <person name="Indrioko S."/>
            <person name="Kosugi Y."/>
            <person name="Izuno A."/>
            <person name="Isagi Y."/>
            <person name="Lee S.L."/>
            <person name="Shimizu K.K."/>
        </authorList>
    </citation>
    <scope>NUCLEOTIDE SEQUENCE [LARGE SCALE GENOMIC DNA]</scope>
    <source>
        <strain evidence="1">214</strain>
    </source>
</reference>
<name>A0AAV5HKN0_9ROSI</name>
<dbReference type="EMBL" id="BPVZ01000001">
    <property type="protein sequence ID" value="GKU86076.1"/>
    <property type="molecule type" value="Genomic_DNA"/>
</dbReference>
<evidence type="ECO:0000313" key="1">
    <source>
        <dbReference type="EMBL" id="GKU86076.1"/>
    </source>
</evidence>
<evidence type="ECO:0000313" key="2">
    <source>
        <dbReference type="Proteomes" id="UP001054252"/>
    </source>
</evidence>
<gene>
    <name evidence="1" type="ORF">SLEP1_g651</name>
</gene>
<dbReference type="AlphaFoldDB" id="A0AAV5HKN0"/>
<organism evidence="1 2">
    <name type="scientific">Rubroshorea leprosula</name>
    <dbReference type="NCBI Taxonomy" id="152421"/>
    <lineage>
        <taxon>Eukaryota</taxon>
        <taxon>Viridiplantae</taxon>
        <taxon>Streptophyta</taxon>
        <taxon>Embryophyta</taxon>
        <taxon>Tracheophyta</taxon>
        <taxon>Spermatophyta</taxon>
        <taxon>Magnoliopsida</taxon>
        <taxon>eudicotyledons</taxon>
        <taxon>Gunneridae</taxon>
        <taxon>Pentapetalae</taxon>
        <taxon>rosids</taxon>
        <taxon>malvids</taxon>
        <taxon>Malvales</taxon>
        <taxon>Dipterocarpaceae</taxon>
        <taxon>Rubroshorea</taxon>
    </lineage>
</organism>